<reference evidence="9" key="1">
    <citation type="submission" date="2021-04" db="EMBL/GenBank/DDBJ databases">
        <title>Pseudaminobacter soli sp. nov., isolated from paddy soil contaminated by heavy metals.</title>
        <authorList>
            <person name="Zhang K."/>
        </authorList>
    </citation>
    <scope>NUCLEOTIDE SEQUENCE</scope>
    <source>
        <strain evidence="9">19-2017</strain>
    </source>
</reference>
<protein>
    <submittedName>
        <fullName evidence="9">Cytochrome c</fullName>
    </submittedName>
</protein>
<evidence type="ECO:0000256" key="3">
    <source>
        <dbReference type="ARBA" id="ARBA00022723"/>
    </source>
</evidence>
<dbReference type="AlphaFoldDB" id="A0A942E465"/>
<evidence type="ECO:0000313" key="10">
    <source>
        <dbReference type="Proteomes" id="UP000680348"/>
    </source>
</evidence>
<dbReference type="GO" id="GO:0005506">
    <property type="term" value="F:iron ion binding"/>
    <property type="evidence" value="ECO:0007669"/>
    <property type="project" value="InterPro"/>
</dbReference>
<feature type="chain" id="PRO_5038104139" evidence="8">
    <location>
        <begin position="21"/>
        <end position="145"/>
    </location>
</feature>
<name>A0A942E465_9HYPH</name>
<feature type="binding site" description="covalent" evidence="7">
    <location>
        <position position="133"/>
    </location>
    <ligand>
        <name>heme c</name>
        <dbReference type="ChEBI" id="CHEBI:61717"/>
    </ligand>
</feature>
<dbReference type="RefSeq" id="WP_188253748.1">
    <property type="nucleotide sequence ID" value="NZ_JABVCF010000003.1"/>
</dbReference>
<accession>A0A942E465</accession>
<keyword evidence="5 6" id="KW-0408">Iron</keyword>
<dbReference type="InterPro" id="IPR015984">
    <property type="entry name" value="Cyt_c_prime_subgr"/>
</dbReference>
<dbReference type="PROSITE" id="PS51257">
    <property type="entry name" value="PROKAR_LIPOPROTEIN"/>
    <property type="match status" value="1"/>
</dbReference>
<dbReference type="SUPFAM" id="SSF47175">
    <property type="entry name" value="Cytochromes"/>
    <property type="match status" value="1"/>
</dbReference>
<keyword evidence="2 7" id="KW-0349">Heme</keyword>
<dbReference type="Gene3D" id="1.20.120.10">
    <property type="entry name" value="Cytochrome c/b562"/>
    <property type="match status" value="1"/>
</dbReference>
<evidence type="ECO:0000313" key="9">
    <source>
        <dbReference type="EMBL" id="MBS3648177.1"/>
    </source>
</evidence>
<keyword evidence="3 6" id="KW-0479">Metal-binding</keyword>
<sequence length="145" mass="15452">MKKLLLAVSLLTFSSAVACADPIKEREALMKSFGQALGQVVPVAKGEKPFDAAQMQEALATLNERVQKLDVAALFPEGSTSEKSAALPKIWEDWDGFVASADKLKTDVAAAAANPPADVAALQQQLGIIGPECGNCHEKFRQKKD</sequence>
<evidence type="ECO:0000256" key="1">
    <source>
        <dbReference type="ARBA" id="ARBA00022448"/>
    </source>
</evidence>
<dbReference type="PRINTS" id="PR00608">
    <property type="entry name" value="CYTCHROMECII"/>
</dbReference>
<dbReference type="GO" id="GO:0020037">
    <property type="term" value="F:heme binding"/>
    <property type="evidence" value="ECO:0007669"/>
    <property type="project" value="InterPro"/>
</dbReference>
<dbReference type="InterPro" id="IPR002321">
    <property type="entry name" value="Cyt_c_II"/>
</dbReference>
<feature type="binding site" description="axial binding residue" evidence="6">
    <location>
        <position position="137"/>
    </location>
    <ligand>
        <name>heme c</name>
        <dbReference type="ChEBI" id="CHEBI:61717"/>
    </ligand>
    <ligandPart>
        <name>Fe</name>
        <dbReference type="ChEBI" id="CHEBI:18248"/>
    </ligandPart>
</feature>
<comment type="caution">
    <text evidence="9">The sequence shown here is derived from an EMBL/GenBank/DDBJ whole genome shotgun (WGS) entry which is preliminary data.</text>
</comment>
<evidence type="ECO:0000256" key="2">
    <source>
        <dbReference type="ARBA" id="ARBA00022617"/>
    </source>
</evidence>
<evidence type="ECO:0000256" key="4">
    <source>
        <dbReference type="ARBA" id="ARBA00022982"/>
    </source>
</evidence>
<dbReference type="InterPro" id="IPR010980">
    <property type="entry name" value="Cyt_c/b562"/>
</dbReference>
<gene>
    <name evidence="9" type="ORF">KEU06_05995</name>
</gene>
<dbReference type="PIRSF" id="PIRSF000027">
    <property type="entry name" value="Cytc_c_prime"/>
    <property type="match status" value="1"/>
</dbReference>
<evidence type="ECO:0000256" key="5">
    <source>
        <dbReference type="ARBA" id="ARBA00023004"/>
    </source>
</evidence>
<dbReference type="EMBL" id="JAGWCR010000003">
    <property type="protein sequence ID" value="MBS3648177.1"/>
    <property type="molecule type" value="Genomic_DNA"/>
</dbReference>
<feature type="signal peptide" evidence="8">
    <location>
        <begin position="1"/>
        <end position="20"/>
    </location>
</feature>
<keyword evidence="4" id="KW-0249">Electron transport</keyword>
<keyword evidence="10" id="KW-1185">Reference proteome</keyword>
<dbReference type="GO" id="GO:0022900">
    <property type="term" value="P:electron transport chain"/>
    <property type="evidence" value="ECO:0007669"/>
    <property type="project" value="InterPro"/>
</dbReference>
<dbReference type="InterPro" id="IPR012127">
    <property type="entry name" value="Cyt_c_prime"/>
</dbReference>
<dbReference type="GO" id="GO:0042597">
    <property type="term" value="C:periplasmic space"/>
    <property type="evidence" value="ECO:0007669"/>
    <property type="project" value="InterPro"/>
</dbReference>
<evidence type="ECO:0000256" key="7">
    <source>
        <dbReference type="PIRSR" id="PIRSR000027-2"/>
    </source>
</evidence>
<feature type="binding site" description="covalent" evidence="7">
    <location>
        <position position="136"/>
    </location>
    <ligand>
        <name>heme c</name>
        <dbReference type="ChEBI" id="CHEBI:61717"/>
    </ligand>
</feature>
<comment type="PTM">
    <text evidence="7">Binds 1 heme group per subunit.</text>
</comment>
<evidence type="ECO:0000256" key="8">
    <source>
        <dbReference type="SAM" id="SignalP"/>
    </source>
</evidence>
<organism evidence="9 10">
    <name type="scientific">Pseudaminobacter soli</name>
    <name type="common">ex Zhang et al. 2022</name>
    <dbReference type="NCBI Taxonomy" id="2831468"/>
    <lineage>
        <taxon>Bacteria</taxon>
        <taxon>Pseudomonadati</taxon>
        <taxon>Pseudomonadota</taxon>
        <taxon>Alphaproteobacteria</taxon>
        <taxon>Hyphomicrobiales</taxon>
        <taxon>Phyllobacteriaceae</taxon>
        <taxon>Pseudaminobacter</taxon>
    </lineage>
</organism>
<keyword evidence="8" id="KW-0732">Signal</keyword>
<dbReference type="Proteomes" id="UP000680348">
    <property type="component" value="Unassembled WGS sequence"/>
</dbReference>
<dbReference type="Pfam" id="PF01322">
    <property type="entry name" value="Cytochrom_C_2"/>
    <property type="match status" value="1"/>
</dbReference>
<keyword evidence="1" id="KW-0813">Transport</keyword>
<dbReference type="GO" id="GO:0009055">
    <property type="term" value="F:electron transfer activity"/>
    <property type="evidence" value="ECO:0007669"/>
    <property type="project" value="InterPro"/>
</dbReference>
<evidence type="ECO:0000256" key="6">
    <source>
        <dbReference type="PIRSR" id="PIRSR000027-1"/>
    </source>
</evidence>
<dbReference type="PROSITE" id="PS51009">
    <property type="entry name" value="CYTCII"/>
    <property type="match status" value="1"/>
</dbReference>
<proteinExistence type="predicted"/>